<reference evidence="2" key="1">
    <citation type="submission" date="2020-03" db="EMBL/GenBank/DDBJ databases">
        <title>Draft Genome Sequence of Cylindrodendrum hubeiense.</title>
        <authorList>
            <person name="Buettner E."/>
            <person name="Kellner H."/>
        </authorList>
    </citation>
    <scope>NUCLEOTIDE SEQUENCE</scope>
    <source>
        <strain evidence="2">IHI 201604</strain>
    </source>
</reference>
<protein>
    <submittedName>
        <fullName evidence="2">Uncharacterized protein</fullName>
    </submittedName>
</protein>
<accession>A0A9P5HH50</accession>
<dbReference type="EMBL" id="JAANBB010000030">
    <property type="protein sequence ID" value="KAF7554643.1"/>
    <property type="molecule type" value="Genomic_DNA"/>
</dbReference>
<sequence length="135" mass="14870">MPPENQPDSAPPSKAPTDQPENEPVTLPPNVSIYNGASGEKLLNAEIFTRLETTVQDQHQLTVALSSDLATFCIQHHNILVIFDNDQDSHHEHFRQAGFQLDKLNEGSILLVDLQYDEEDSSDDDSDDGDSAAEA</sequence>
<evidence type="ECO:0000256" key="1">
    <source>
        <dbReference type="SAM" id="MobiDB-lite"/>
    </source>
</evidence>
<feature type="region of interest" description="Disordered" evidence="1">
    <location>
        <begin position="1"/>
        <end position="33"/>
    </location>
</feature>
<name>A0A9P5HH50_9HYPO</name>
<organism evidence="2 3">
    <name type="scientific">Cylindrodendrum hubeiense</name>
    <dbReference type="NCBI Taxonomy" id="595255"/>
    <lineage>
        <taxon>Eukaryota</taxon>
        <taxon>Fungi</taxon>
        <taxon>Dikarya</taxon>
        <taxon>Ascomycota</taxon>
        <taxon>Pezizomycotina</taxon>
        <taxon>Sordariomycetes</taxon>
        <taxon>Hypocreomycetidae</taxon>
        <taxon>Hypocreales</taxon>
        <taxon>Nectriaceae</taxon>
        <taxon>Cylindrodendrum</taxon>
    </lineage>
</organism>
<gene>
    <name evidence="2" type="ORF">G7Z17_g2782</name>
</gene>
<comment type="caution">
    <text evidence="2">The sequence shown here is derived from an EMBL/GenBank/DDBJ whole genome shotgun (WGS) entry which is preliminary data.</text>
</comment>
<feature type="region of interest" description="Disordered" evidence="1">
    <location>
        <begin position="116"/>
        <end position="135"/>
    </location>
</feature>
<dbReference type="OrthoDB" id="5280080at2759"/>
<feature type="compositionally biased region" description="Pro residues" evidence="1">
    <location>
        <begin position="1"/>
        <end position="14"/>
    </location>
</feature>
<keyword evidence="3" id="KW-1185">Reference proteome</keyword>
<dbReference type="AlphaFoldDB" id="A0A9P5HH50"/>
<proteinExistence type="predicted"/>
<evidence type="ECO:0000313" key="3">
    <source>
        <dbReference type="Proteomes" id="UP000722485"/>
    </source>
</evidence>
<evidence type="ECO:0000313" key="2">
    <source>
        <dbReference type="EMBL" id="KAF7554643.1"/>
    </source>
</evidence>
<dbReference type="Proteomes" id="UP000722485">
    <property type="component" value="Unassembled WGS sequence"/>
</dbReference>